<keyword evidence="8" id="KW-1185">Reference proteome</keyword>
<feature type="transmembrane region" description="Helical" evidence="6">
    <location>
        <begin position="222"/>
        <end position="239"/>
    </location>
</feature>
<dbReference type="STRING" id="39060.SAMN05660706_103144"/>
<name>A0A1I6CZH8_9FIRM</name>
<comment type="subcellular location">
    <subcellularLocation>
        <location evidence="1">Cell membrane</location>
        <topology evidence="1">Multi-pass membrane protein</topology>
    </subcellularLocation>
</comment>
<evidence type="ECO:0000256" key="4">
    <source>
        <dbReference type="ARBA" id="ARBA00022989"/>
    </source>
</evidence>
<evidence type="ECO:0000256" key="3">
    <source>
        <dbReference type="ARBA" id="ARBA00022692"/>
    </source>
</evidence>
<dbReference type="InterPro" id="IPR050833">
    <property type="entry name" value="Poly_Biosynth_Transport"/>
</dbReference>
<feature type="transmembrane region" description="Helical" evidence="6">
    <location>
        <begin position="90"/>
        <end position="110"/>
    </location>
</feature>
<feature type="transmembrane region" description="Helical" evidence="6">
    <location>
        <begin position="157"/>
        <end position="176"/>
    </location>
</feature>
<protein>
    <submittedName>
        <fullName evidence="7">Polysaccharide biosynthesis protein</fullName>
    </submittedName>
</protein>
<accession>A0A1I6CZH8</accession>
<dbReference type="RefSeq" id="WP_092481990.1">
    <property type="nucleotide sequence ID" value="NZ_FOYM01000003.1"/>
</dbReference>
<feature type="transmembrane region" description="Helical" evidence="6">
    <location>
        <begin position="56"/>
        <end position="78"/>
    </location>
</feature>
<feature type="transmembrane region" description="Helical" evidence="6">
    <location>
        <begin position="21"/>
        <end position="44"/>
    </location>
</feature>
<proteinExistence type="predicted"/>
<keyword evidence="3 6" id="KW-0812">Transmembrane</keyword>
<feature type="transmembrane region" description="Helical" evidence="6">
    <location>
        <begin position="182"/>
        <end position="202"/>
    </location>
</feature>
<evidence type="ECO:0000256" key="6">
    <source>
        <dbReference type="SAM" id="Phobius"/>
    </source>
</evidence>
<dbReference type="PANTHER" id="PTHR30250">
    <property type="entry name" value="PST FAMILY PREDICTED COLANIC ACID TRANSPORTER"/>
    <property type="match status" value="1"/>
</dbReference>
<dbReference type="InterPro" id="IPR002797">
    <property type="entry name" value="Polysacc_synth"/>
</dbReference>
<keyword evidence="5 6" id="KW-0472">Membrane</keyword>
<dbReference type="GO" id="GO:0005886">
    <property type="term" value="C:plasma membrane"/>
    <property type="evidence" value="ECO:0007669"/>
    <property type="project" value="UniProtKB-SubCell"/>
</dbReference>
<organism evidence="7 8">
    <name type="scientific">Desulfoscipio geothermicus DSM 3669</name>
    <dbReference type="NCBI Taxonomy" id="1121426"/>
    <lineage>
        <taxon>Bacteria</taxon>
        <taxon>Bacillati</taxon>
        <taxon>Bacillota</taxon>
        <taxon>Clostridia</taxon>
        <taxon>Eubacteriales</taxon>
        <taxon>Desulfallaceae</taxon>
        <taxon>Desulfoscipio</taxon>
    </lineage>
</organism>
<keyword evidence="4 6" id="KW-1133">Transmembrane helix</keyword>
<evidence type="ECO:0000256" key="5">
    <source>
        <dbReference type="ARBA" id="ARBA00023136"/>
    </source>
</evidence>
<keyword evidence="2" id="KW-1003">Cell membrane</keyword>
<dbReference type="EMBL" id="FOYM01000003">
    <property type="protein sequence ID" value="SFQ98649.1"/>
    <property type="molecule type" value="Genomic_DNA"/>
</dbReference>
<gene>
    <name evidence="7" type="ORF">SAMN05660706_103144</name>
</gene>
<dbReference type="OrthoDB" id="5240734at2"/>
<evidence type="ECO:0000313" key="7">
    <source>
        <dbReference type="EMBL" id="SFQ98649.1"/>
    </source>
</evidence>
<feature type="transmembrane region" description="Helical" evidence="6">
    <location>
        <begin position="116"/>
        <end position="137"/>
    </location>
</feature>
<dbReference type="PANTHER" id="PTHR30250:SF11">
    <property type="entry name" value="O-ANTIGEN TRANSPORTER-RELATED"/>
    <property type="match status" value="1"/>
</dbReference>
<dbReference type="Proteomes" id="UP000199584">
    <property type="component" value="Unassembled WGS sequence"/>
</dbReference>
<evidence type="ECO:0000256" key="1">
    <source>
        <dbReference type="ARBA" id="ARBA00004651"/>
    </source>
</evidence>
<dbReference type="Pfam" id="PF01943">
    <property type="entry name" value="Polysacc_synt"/>
    <property type="match status" value="1"/>
</dbReference>
<reference evidence="8" key="1">
    <citation type="submission" date="2016-10" db="EMBL/GenBank/DDBJ databases">
        <authorList>
            <person name="Varghese N."/>
            <person name="Submissions S."/>
        </authorList>
    </citation>
    <scope>NUCLEOTIDE SEQUENCE [LARGE SCALE GENOMIC DNA]</scope>
    <source>
        <strain evidence="8">DSM 3669</strain>
    </source>
</reference>
<evidence type="ECO:0000256" key="2">
    <source>
        <dbReference type="ARBA" id="ARBA00022475"/>
    </source>
</evidence>
<sequence length="268" mass="29708">MVNKVKSLLAGGTIQRDALQIYAIQFLSLGLGLVGSIIVARTLGPANKGIFDLFNLLSSFIVEFGLLGFGSGLLYYLANKGEPVSKTHGTGLIFVLVMGCLTAITGWLGLPGWKRIFPGLQDWIILLAFFWAPAAYYRIIWSNILTGINRAVVTYRIGLYITVVNILAIVTLWASNRLDVENIIRLTAMLGVINGIVAFIILCKHERKVKASLNLARNSLRYGLVIYVGFIANIMHFKIDQVMINYWLGTKAVGIYAVSVRWAEMLFF</sequence>
<dbReference type="AlphaFoldDB" id="A0A1I6CZH8"/>
<evidence type="ECO:0000313" key="8">
    <source>
        <dbReference type="Proteomes" id="UP000199584"/>
    </source>
</evidence>